<evidence type="ECO:0000256" key="2">
    <source>
        <dbReference type="SAM" id="SignalP"/>
    </source>
</evidence>
<name>A0ABP7HR25_9PSEU</name>
<gene>
    <name evidence="3" type="ORF">GCM10022380_19720</name>
</gene>
<accession>A0ABP7HR25</accession>
<dbReference type="Proteomes" id="UP001501624">
    <property type="component" value="Unassembled WGS sequence"/>
</dbReference>
<dbReference type="Gene3D" id="2.60.40.420">
    <property type="entry name" value="Cupredoxins - blue copper proteins"/>
    <property type="match status" value="1"/>
</dbReference>
<dbReference type="PROSITE" id="PS51257">
    <property type="entry name" value="PROKAR_LIPOPROTEIN"/>
    <property type="match status" value="1"/>
</dbReference>
<evidence type="ECO:0000256" key="1">
    <source>
        <dbReference type="SAM" id="MobiDB-lite"/>
    </source>
</evidence>
<keyword evidence="4" id="KW-1185">Reference proteome</keyword>
<proteinExistence type="predicted"/>
<feature type="signal peptide" evidence="2">
    <location>
        <begin position="1"/>
        <end position="30"/>
    </location>
</feature>
<feature type="compositionally biased region" description="Low complexity" evidence="1">
    <location>
        <begin position="52"/>
        <end position="66"/>
    </location>
</feature>
<comment type="caution">
    <text evidence="3">The sequence shown here is derived from an EMBL/GenBank/DDBJ whole genome shotgun (WGS) entry which is preliminary data.</text>
</comment>
<reference evidence="4" key="1">
    <citation type="journal article" date="2019" name="Int. J. Syst. Evol. Microbiol.">
        <title>The Global Catalogue of Microorganisms (GCM) 10K type strain sequencing project: providing services to taxonomists for standard genome sequencing and annotation.</title>
        <authorList>
            <consortium name="The Broad Institute Genomics Platform"/>
            <consortium name="The Broad Institute Genome Sequencing Center for Infectious Disease"/>
            <person name="Wu L."/>
            <person name="Ma J."/>
        </authorList>
    </citation>
    <scope>NUCLEOTIDE SEQUENCE [LARGE SCALE GENOMIC DNA]</scope>
    <source>
        <strain evidence="4">JCM 17017</strain>
    </source>
</reference>
<dbReference type="EMBL" id="BAABCM010000002">
    <property type="protein sequence ID" value="GAA3802240.1"/>
    <property type="molecule type" value="Genomic_DNA"/>
</dbReference>
<evidence type="ECO:0000313" key="3">
    <source>
        <dbReference type="EMBL" id="GAA3802240.1"/>
    </source>
</evidence>
<evidence type="ECO:0000313" key="4">
    <source>
        <dbReference type="Proteomes" id="UP001501624"/>
    </source>
</evidence>
<feature type="region of interest" description="Disordered" evidence="1">
    <location>
        <begin position="34"/>
        <end position="66"/>
    </location>
</feature>
<dbReference type="InterPro" id="IPR008972">
    <property type="entry name" value="Cupredoxin"/>
</dbReference>
<keyword evidence="2" id="KW-0732">Signal</keyword>
<organism evidence="3 4">
    <name type="scientific">Amycolatopsis tucumanensis</name>
    <dbReference type="NCBI Taxonomy" id="401106"/>
    <lineage>
        <taxon>Bacteria</taxon>
        <taxon>Bacillati</taxon>
        <taxon>Actinomycetota</taxon>
        <taxon>Actinomycetes</taxon>
        <taxon>Pseudonocardiales</taxon>
        <taxon>Pseudonocardiaceae</taxon>
        <taxon>Amycolatopsis</taxon>
    </lineage>
</organism>
<sequence>MSVALRAARPRLSLGRMVRRVLVTTLIALAAAGCSSGGDDQAPDPAPPNPAQPTSAPPASAAPTSAGASIVDVAYRNGQVEPANLVIAGKVGQPLQVNVSSDRPDDIVVDGYPDANADVDPTEPEDLDVTPNRTGTFTIRLAGANATLVTVEVS</sequence>
<feature type="chain" id="PRO_5046649207" evidence="2">
    <location>
        <begin position="31"/>
        <end position="154"/>
    </location>
</feature>
<protein>
    <submittedName>
        <fullName evidence="3">Uncharacterized protein</fullName>
    </submittedName>
</protein>